<dbReference type="GO" id="GO:0016757">
    <property type="term" value="F:glycosyltransferase activity"/>
    <property type="evidence" value="ECO:0007669"/>
    <property type="project" value="InterPro"/>
</dbReference>
<evidence type="ECO:0000313" key="3">
    <source>
        <dbReference type="EMBL" id="RVT75874.1"/>
    </source>
</evidence>
<organism evidence="3 4">
    <name type="scientific">Flavobacterium sufflavum</name>
    <dbReference type="NCBI Taxonomy" id="1921138"/>
    <lineage>
        <taxon>Bacteria</taxon>
        <taxon>Pseudomonadati</taxon>
        <taxon>Bacteroidota</taxon>
        <taxon>Flavobacteriia</taxon>
        <taxon>Flavobacteriales</taxon>
        <taxon>Flavobacteriaceae</taxon>
        <taxon>Flavobacterium</taxon>
    </lineage>
</organism>
<dbReference type="EMBL" id="SACJ01000005">
    <property type="protein sequence ID" value="RVT75874.1"/>
    <property type="molecule type" value="Genomic_DNA"/>
</dbReference>
<dbReference type="OrthoDB" id="7560678at2"/>
<keyword evidence="4" id="KW-1185">Reference proteome</keyword>
<proteinExistence type="predicted"/>
<sequence length="366" mass="41215">MNVNKNIAIATINKNAYSETFIKTQIDFLPAKLVLYGGWLPIYYENNKQIKNKYKAKLNELFRLFFKKKIFSHVPDYVSLLKKNKIDVVLAQYGPAGVHLLDVCNKAKIPLVVHFHGFDASDNDTLNHYAQGYQKMFKQAHKIIAVSQTMKSKLISLGCPENKIALITYGPNNLFFDNNPIFESNTFFAIGRFVDKKAPYLTLMAFNELLKEIPKAKLKMAGSGELLNTCKNMVKAWGIEKNVTFLGVIKPEETIRHMESAIAFVQHSVVADNGDSEGTPVAILEAQAAGLPVISTFHAGIPDVVIDEETGFLVQETDIFAMKDAMIKIISNKELAKKMGDNGRERIKKEFTMDDYINKLRVVLNE</sequence>
<dbReference type="Pfam" id="PF00534">
    <property type="entry name" value="Glycos_transf_1"/>
    <property type="match status" value="1"/>
</dbReference>
<dbReference type="AlphaFoldDB" id="A0A437KUN2"/>
<dbReference type="InterPro" id="IPR028098">
    <property type="entry name" value="Glyco_trans_4-like_N"/>
</dbReference>
<dbReference type="RefSeq" id="WP_128195289.1">
    <property type="nucleotide sequence ID" value="NZ_SACJ01000005.1"/>
</dbReference>
<name>A0A437KUN2_9FLAO</name>
<dbReference type="InterPro" id="IPR001296">
    <property type="entry name" value="Glyco_trans_1"/>
</dbReference>
<accession>A0A437KUN2</accession>
<dbReference type="SUPFAM" id="SSF53756">
    <property type="entry name" value="UDP-Glycosyltransferase/glycogen phosphorylase"/>
    <property type="match status" value="1"/>
</dbReference>
<evidence type="ECO:0000259" key="2">
    <source>
        <dbReference type="Pfam" id="PF13439"/>
    </source>
</evidence>
<evidence type="ECO:0000313" key="4">
    <source>
        <dbReference type="Proteomes" id="UP000285211"/>
    </source>
</evidence>
<feature type="domain" description="Glycosyl transferase family 1" evidence="1">
    <location>
        <begin position="182"/>
        <end position="346"/>
    </location>
</feature>
<dbReference type="PANTHER" id="PTHR12526">
    <property type="entry name" value="GLYCOSYLTRANSFERASE"/>
    <property type="match status" value="1"/>
</dbReference>
<keyword evidence="3" id="KW-0808">Transferase</keyword>
<dbReference type="Gene3D" id="3.40.50.2000">
    <property type="entry name" value="Glycogen Phosphorylase B"/>
    <property type="match status" value="2"/>
</dbReference>
<comment type="caution">
    <text evidence="3">The sequence shown here is derived from an EMBL/GenBank/DDBJ whole genome shotgun (WGS) entry which is preliminary data.</text>
</comment>
<dbReference type="Proteomes" id="UP000285211">
    <property type="component" value="Unassembled WGS sequence"/>
</dbReference>
<evidence type="ECO:0000259" key="1">
    <source>
        <dbReference type="Pfam" id="PF00534"/>
    </source>
</evidence>
<dbReference type="Pfam" id="PF13439">
    <property type="entry name" value="Glyco_transf_4"/>
    <property type="match status" value="1"/>
</dbReference>
<protein>
    <submittedName>
        <fullName evidence="3">Glycosyltransferase</fullName>
    </submittedName>
</protein>
<feature type="domain" description="Glycosyltransferase subfamily 4-like N-terminal" evidence="2">
    <location>
        <begin position="68"/>
        <end position="167"/>
    </location>
</feature>
<gene>
    <name evidence="3" type="ORF">EOD40_10490</name>
</gene>
<reference evidence="3 4" key="1">
    <citation type="submission" date="2019-01" db="EMBL/GenBank/DDBJ databases">
        <authorList>
            <person name="Chen W.-M."/>
        </authorList>
    </citation>
    <scope>NUCLEOTIDE SEQUENCE [LARGE SCALE GENOMIC DNA]</scope>
    <source>
        <strain evidence="3 4">BBQ-12</strain>
    </source>
</reference>